<name>A0AAN8E0D3_CHAGU</name>
<keyword evidence="3 6" id="KW-0732">Signal</keyword>
<dbReference type="GO" id="GO:0008083">
    <property type="term" value="F:growth factor activity"/>
    <property type="evidence" value="ECO:0007669"/>
    <property type="project" value="TreeGrafter"/>
</dbReference>
<feature type="domain" description="C-type lectin" evidence="7">
    <location>
        <begin position="124"/>
        <end position="218"/>
    </location>
</feature>
<feature type="signal peptide" evidence="6">
    <location>
        <begin position="1"/>
        <end position="21"/>
    </location>
</feature>
<dbReference type="SUPFAM" id="SSF56436">
    <property type="entry name" value="C-type lectin-like"/>
    <property type="match status" value="2"/>
</dbReference>
<evidence type="ECO:0000256" key="4">
    <source>
        <dbReference type="ARBA" id="ARBA00022734"/>
    </source>
</evidence>
<evidence type="ECO:0000256" key="1">
    <source>
        <dbReference type="ARBA" id="ARBA00004613"/>
    </source>
</evidence>
<evidence type="ECO:0000259" key="7">
    <source>
        <dbReference type="PROSITE" id="PS50041"/>
    </source>
</evidence>
<feature type="region of interest" description="Disordered" evidence="5">
    <location>
        <begin position="30"/>
        <end position="91"/>
    </location>
</feature>
<feature type="domain" description="C-type lectin" evidence="7">
    <location>
        <begin position="288"/>
        <end position="390"/>
    </location>
</feature>
<organism evidence="8 9">
    <name type="scientific">Champsocephalus gunnari</name>
    <name type="common">Mackerel icefish</name>
    <dbReference type="NCBI Taxonomy" id="52237"/>
    <lineage>
        <taxon>Eukaryota</taxon>
        <taxon>Metazoa</taxon>
        <taxon>Chordata</taxon>
        <taxon>Craniata</taxon>
        <taxon>Vertebrata</taxon>
        <taxon>Euteleostomi</taxon>
        <taxon>Actinopterygii</taxon>
        <taxon>Neopterygii</taxon>
        <taxon>Teleostei</taxon>
        <taxon>Neoteleostei</taxon>
        <taxon>Acanthomorphata</taxon>
        <taxon>Eupercaria</taxon>
        <taxon>Perciformes</taxon>
        <taxon>Notothenioidei</taxon>
        <taxon>Channichthyidae</taxon>
        <taxon>Champsocephalus</taxon>
    </lineage>
</organism>
<evidence type="ECO:0000256" key="6">
    <source>
        <dbReference type="SAM" id="SignalP"/>
    </source>
</evidence>
<proteinExistence type="predicted"/>
<gene>
    <name evidence="8" type="ORF">CgunFtcFv8_012778</name>
</gene>
<dbReference type="InterPro" id="IPR016187">
    <property type="entry name" value="CTDL_fold"/>
</dbReference>
<protein>
    <recommendedName>
        <fullName evidence="7">C-type lectin domain-containing protein</fullName>
    </recommendedName>
</protein>
<reference evidence="8 9" key="1">
    <citation type="journal article" date="2023" name="Mol. Biol. Evol.">
        <title>Genomics of Secondarily Temperate Adaptation in the Only Non-Antarctic Icefish.</title>
        <authorList>
            <person name="Rivera-Colon A.G."/>
            <person name="Rayamajhi N."/>
            <person name="Minhas B.F."/>
            <person name="Madrigal G."/>
            <person name="Bilyk K.T."/>
            <person name="Yoon V."/>
            <person name="Hune M."/>
            <person name="Gregory S."/>
            <person name="Cheng C.H.C."/>
            <person name="Catchen J.M."/>
        </authorList>
    </citation>
    <scope>NUCLEOTIDE SEQUENCE [LARGE SCALE GENOMIC DNA]</scope>
    <source>
        <tissue evidence="8">White muscle</tissue>
    </source>
</reference>
<dbReference type="PANTHER" id="PTHR22799:SF1">
    <property type="entry name" value="C-TYPE LECTIN DOMAIN FAMILY 11 MEMBER A"/>
    <property type="match status" value="1"/>
</dbReference>
<dbReference type="InterPro" id="IPR016186">
    <property type="entry name" value="C-type_lectin-like/link_sf"/>
</dbReference>
<sequence length="405" mass="43254">MWPLFCIFCLLNFIGSNIINGQTACVGPPGTPGTAGTPGIPGTPGRPGSGPPGASGKPGTPGEPGAGLLGQKGSLGPKGDRGPGGGPGVCQDCGSKDNTTLTERFSKFELALNYDFVRSVGQKYFVSYKKRDSFSTAVEFCTQQGLELALPQNEEENSKLTQVFGVHLKKAWINVNNKAEGNFLTDIKNRTLTFTKWGEGQPDKSIQGTGCTMLLLTGPRGPPGAPGTPGEPAAGPGPLGQKGSLGPTGDPGPGGGPAVCQDCDDFTTLTERFSKFVLAINYDFVRTVGQKLFVSYKERDFFSTAVEFCTQQGLELALPQNEEENNMLTQIYGDIYKEAWINVNNNKAKGNFQTDMKNRALTFTKWGNGQPDKSIQGTGCTRLTEKGFWEVTTECTNNGYIICQL</sequence>
<evidence type="ECO:0000256" key="2">
    <source>
        <dbReference type="ARBA" id="ARBA00022525"/>
    </source>
</evidence>
<dbReference type="SMART" id="SM00034">
    <property type="entry name" value="CLECT"/>
    <property type="match status" value="2"/>
</dbReference>
<dbReference type="Pfam" id="PF00059">
    <property type="entry name" value="Lectin_C"/>
    <property type="match status" value="2"/>
</dbReference>
<dbReference type="GO" id="GO:0001503">
    <property type="term" value="P:ossification"/>
    <property type="evidence" value="ECO:0007669"/>
    <property type="project" value="TreeGrafter"/>
</dbReference>
<comment type="subcellular location">
    <subcellularLocation>
        <location evidence="1">Secreted</location>
    </subcellularLocation>
</comment>
<evidence type="ECO:0000313" key="9">
    <source>
        <dbReference type="Proteomes" id="UP001331515"/>
    </source>
</evidence>
<feature type="region of interest" description="Disordered" evidence="5">
    <location>
        <begin position="217"/>
        <end position="258"/>
    </location>
</feature>
<evidence type="ECO:0000256" key="3">
    <source>
        <dbReference type="ARBA" id="ARBA00022729"/>
    </source>
</evidence>
<dbReference type="EMBL" id="JAURVH010001518">
    <property type="protein sequence ID" value="KAK5927643.1"/>
    <property type="molecule type" value="Genomic_DNA"/>
</dbReference>
<dbReference type="Proteomes" id="UP001331515">
    <property type="component" value="Unassembled WGS sequence"/>
</dbReference>
<dbReference type="InterPro" id="IPR001304">
    <property type="entry name" value="C-type_lectin-like"/>
</dbReference>
<comment type="caution">
    <text evidence="8">The sequence shown here is derived from an EMBL/GenBank/DDBJ whole genome shotgun (WGS) entry which is preliminary data.</text>
</comment>
<dbReference type="PROSITE" id="PS50041">
    <property type="entry name" value="C_TYPE_LECTIN_2"/>
    <property type="match status" value="2"/>
</dbReference>
<dbReference type="InterPro" id="IPR051663">
    <property type="entry name" value="CLec_Tetranectin-domain"/>
</dbReference>
<keyword evidence="9" id="KW-1185">Reference proteome</keyword>
<keyword evidence="4" id="KW-0430">Lectin</keyword>
<keyword evidence="2" id="KW-0964">Secreted</keyword>
<evidence type="ECO:0000313" key="8">
    <source>
        <dbReference type="EMBL" id="KAK5927643.1"/>
    </source>
</evidence>
<dbReference type="GO" id="GO:0005615">
    <property type="term" value="C:extracellular space"/>
    <property type="evidence" value="ECO:0007669"/>
    <property type="project" value="TreeGrafter"/>
</dbReference>
<dbReference type="PANTHER" id="PTHR22799">
    <property type="entry name" value="TETRANECTIN-RELATED"/>
    <property type="match status" value="1"/>
</dbReference>
<dbReference type="AlphaFoldDB" id="A0AAN8E0D3"/>
<feature type="chain" id="PRO_5042837351" description="C-type lectin domain-containing protein" evidence="6">
    <location>
        <begin position="22"/>
        <end position="405"/>
    </location>
</feature>
<evidence type="ECO:0000256" key="5">
    <source>
        <dbReference type="SAM" id="MobiDB-lite"/>
    </source>
</evidence>
<dbReference type="GO" id="GO:0030246">
    <property type="term" value="F:carbohydrate binding"/>
    <property type="evidence" value="ECO:0007669"/>
    <property type="project" value="UniProtKB-KW"/>
</dbReference>
<accession>A0AAN8E0D3</accession>
<dbReference type="Gene3D" id="3.10.100.10">
    <property type="entry name" value="Mannose-Binding Protein A, subunit A"/>
    <property type="match status" value="2"/>
</dbReference>